<dbReference type="STRING" id="675824.A0A1E3PXT1"/>
<evidence type="ECO:0000313" key="3">
    <source>
        <dbReference type="Proteomes" id="UP000094385"/>
    </source>
</evidence>
<dbReference type="PANTHER" id="PTHR38116:SF1">
    <property type="entry name" value="BZIP DOMAIN-CONTAINING PROTEIN"/>
    <property type="match status" value="1"/>
</dbReference>
<dbReference type="OrthoDB" id="2245989at2759"/>
<dbReference type="InterPro" id="IPR021833">
    <property type="entry name" value="DUF3425"/>
</dbReference>
<protein>
    <recommendedName>
        <fullName evidence="4">BZIP domain-containing protein</fullName>
    </recommendedName>
</protein>
<accession>A0A1E3PXT1</accession>
<reference evidence="2 3" key="1">
    <citation type="journal article" date="2016" name="Proc. Natl. Acad. Sci. U.S.A.">
        <title>Comparative genomics of biotechnologically important yeasts.</title>
        <authorList>
            <person name="Riley R."/>
            <person name="Haridas S."/>
            <person name="Wolfe K.H."/>
            <person name="Lopes M.R."/>
            <person name="Hittinger C.T."/>
            <person name="Goeker M."/>
            <person name="Salamov A.A."/>
            <person name="Wisecaver J.H."/>
            <person name="Long T.M."/>
            <person name="Calvey C.H."/>
            <person name="Aerts A.L."/>
            <person name="Barry K.W."/>
            <person name="Choi C."/>
            <person name="Clum A."/>
            <person name="Coughlan A.Y."/>
            <person name="Deshpande S."/>
            <person name="Douglass A.P."/>
            <person name="Hanson S.J."/>
            <person name="Klenk H.-P."/>
            <person name="LaButti K.M."/>
            <person name="Lapidus A."/>
            <person name="Lindquist E.A."/>
            <person name="Lipzen A.M."/>
            <person name="Meier-Kolthoff J.P."/>
            <person name="Ohm R.A."/>
            <person name="Otillar R.P."/>
            <person name="Pangilinan J.L."/>
            <person name="Peng Y."/>
            <person name="Rokas A."/>
            <person name="Rosa C.A."/>
            <person name="Scheuner C."/>
            <person name="Sibirny A.A."/>
            <person name="Slot J.C."/>
            <person name="Stielow J.B."/>
            <person name="Sun H."/>
            <person name="Kurtzman C.P."/>
            <person name="Blackwell M."/>
            <person name="Grigoriev I.V."/>
            <person name="Jeffries T.W."/>
        </authorList>
    </citation>
    <scope>NUCLEOTIDE SEQUENCE [LARGE SCALE GENOMIC DNA]</scope>
    <source>
        <strain evidence="2 3">NRRL Y-11557</strain>
    </source>
</reference>
<feature type="region of interest" description="Disordered" evidence="1">
    <location>
        <begin position="56"/>
        <end position="94"/>
    </location>
</feature>
<sequence length="320" mass="36442">MYNDGYDDEMVLARENVTFSVPTSIPVHPMMQHRDVRGPEDDWTGITSKVARRRIQNRLHQRSYRRRHQKANSATNSTTSRLNAGPKNDRQQTQQVMTDRVITTCGDFSRLVPSLVKVTGPLQGRLCDLDATEAQKVVEHYERCVYELSIQGSPNVDNLLTLVKFNVFRALVNNTSAMGFTMEWLNEDAESPFSSVNHQGPDISHSPPMLRPTLLQRTVPHHPWIDLLPSPTLRDNILRAGVDFDDAELCFDLVEFCSLAGVSEGRSLIVWGCDPSNPYSWEVSEGFASKWGWVIHGCSELFLSTNYWRELRGEEKLFFV</sequence>
<dbReference type="PANTHER" id="PTHR38116">
    <property type="entry name" value="CHROMOSOME 7, WHOLE GENOME SHOTGUN SEQUENCE"/>
    <property type="match status" value="1"/>
</dbReference>
<gene>
    <name evidence="2" type="ORF">LIPSTDRAFT_75240</name>
</gene>
<dbReference type="AlphaFoldDB" id="A0A1E3PXT1"/>
<feature type="compositionally biased region" description="Polar residues" evidence="1">
    <location>
        <begin position="71"/>
        <end position="82"/>
    </location>
</feature>
<dbReference type="CDD" id="cd14688">
    <property type="entry name" value="bZIP_YAP"/>
    <property type="match status" value="1"/>
</dbReference>
<dbReference type="Pfam" id="PF11905">
    <property type="entry name" value="DUF3425"/>
    <property type="match status" value="1"/>
</dbReference>
<name>A0A1E3PXT1_LIPST</name>
<evidence type="ECO:0000256" key="1">
    <source>
        <dbReference type="SAM" id="MobiDB-lite"/>
    </source>
</evidence>
<dbReference type="Proteomes" id="UP000094385">
    <property type="component" value="Unassembled WGS sequence"/>
</dbReference>
<evidence type="ECO:0008006" key="4">
    <source>
        <dbReference type="Google" id="ProtNLM"/>
    </source>
</evidence>
<feature type="compositionally biased region" description="Basic residues" evidence="1">
    <location>
        <begin position="56"/>
        <end position="70"/>
    </location>
</feature>
<dbReference type="EMBL" id="KV454301">
    <property type="protein sequence ID" value="ODQ70221.1"/>
    <property type="molecule type" value="Genomic_DNA"/>
</dbReference>
<proteinExistence type="predicted"/>
<evidence type="ECO:0000313" key="2">
    <source>
        <dbReference type="EMBL" id="ODQ70221.1"/>
    </source>
</evidence>
<keyword evidence="3" id="KW-1185">Reference proteome</keyword>
<organism evidence="2 3">
    <name type="scientific">Lipomyces starkeyi NRRL Y-11557</name>
    <dbReference type="NCBI Taxonomy" id="675824"/>
    <lineage>
        <taxon>Eukaryota</taxon>
        <taxon>Fungi</taxon>
        <taxon>Dikarya</taxon>
        <taxon>Ascomycota</taxon>
        <taxon>Saccharomycotina</taxon>
        <taxon>Lipomycetes</taxon>
        <taxon>Lipomycetales</taxon>
        <taxon>Lipomycetaceae</taxon>
        <taxon>Lipomyces</taxon>
    </lineage>
</organism>